<organism evidence="1">
    <name type="scientific">Cupriavidus necator</name>
    <name type="common">Alcaligenes eutrophus</name>
    <name type="synonym">Ralstonia eutropha</name>
    <dbReference type="NCBI Taxonomy" id="106590"/>
    <lineage>
        <taxon>Bacteria</taxon>
        <taxon>Pseudomonadati</taxon>
        <taxon>Pseudomonadota</taxon>
        <taxon>Betaproteobacteria</taxon>
        <taxon>Burkholderiales</taxon>
        <taxon>Burkholderiaceae</taxon>
        <taxon>Cupriavidus</taxon>
    </lineage>
</organism>
<dbReference type="EMBL" id="FMSH01000023">
    <property type="protein sequence ID" value="SCU73559.1"/>
    <property type="molecule type" value="Genomic_DNA"/>
</dbReference>
<accession>A0A1K0I9R9</accession>
<dbReference type="AlphaFoldDB" id="A0A1K0I9R9"/>
<sequence length="25" mass="2804">MTTADLDFWCGKAEEIHVELGRPKG</sequence>
<protein>
    <submittedName>
        <fullName evidence="1">Uncharacterized protein</fullName>
    </submittedName>
</protein>
<name>A0A1K0I9R9_CUPNE</name>
<evidence type="ECO:0000313" key="1">
    <source>
        <dbReference type="EMBL" id="SCU73559.1"/>
    </source>
</evidence>
<proteinExistence type="predicted"/>
<reference evidence="1" key="1">
    <citation type="submission" date="2016-09" db="EMBL/GenBank/DDBJ databases">
        <authorList>
            <person name="Capua I."/>
            <person name="De Benedictis P."/>
            <person name="Joannis T."/>
            <person name="Lombin L.H."/>
            <person name="Cattoli G."/>
        </authorList>
    </citation>
    <scope>NUCLEOTIDE SEQUENCE</scope>
    <source>
        <strain evidence="1">B9</strain>
    </source>
</reference>
<gene>
    <name evidence="1" type="ORF">CNECB9_1190033</name>
</gene>